<proteinExistence type="predicted"/>
<comment type="caution">
    <text evidence="1">The sequence shown here is derived from an EMBL/GenBank/DDBJ whole genome shotgun (WGS) entry which is preliminary data.</text>
</comment>
<dbReference type="Proteomes" id="UP000249081">
    <property type="component" value="Unassembled WGS sequence"/>
</dbReference>
<dbReference type="InterPro" id="IPR019270">
    <property type="entry name" value="DUF2283"/>
</dbReference>
<reference evidence="1 2" key="2">
    <citation type="submission" date="2018-06" db="EMBL/GenBank/DDBJ databases">
        <title>Metagenomic assembly of (sub)arctic Cyanobacteria and their associated microbiome from non-axenic cultures.</title>
        <authorList>
            <person name="Baurain D."/>
        </authorList>
    </citation>
    <scope>NUCLEOTIDE SEQUENCE [LARGE SCALE GENOMIC DNA]</scope>
    <source>
        <strain evidence="1">ULC041bin1</strain>
    </source>
</reference>
<reference evidence="2" key="1">
    <citation type="submission" date="2018-04" db="EMBL/GenBank/DDBJ databases">
        <authorList>
            <person name="Cornet L."/>
        </authorList>
    </citation>
    <scope>NUCLEOTIDE SEQUENCE [LARGE SCALE GENOMIC DNA]</scope>
</reference>
<evidence type="ECO:0000313" key="1">
    <source>
        <dbReference type="EMBL" id="PZO42511.1"/>
    </source>
</evidence>
<dbReference type="Pfam" id="PF10049">
    <property type="entry name" value="DUF2283"/>
    <property type="match status" value="1"/>
</dbReference>
<name>A0A2W4Y4Z3_9CYAN</name>
<organism evidence="1 2">
    <name type="scientific">Shackletoniella antarctica</name>
    <dbReference type="NCBI Taxonomy" id="268115"/>
    <lineage>
        <taxon>Bacteria</taxon>
        <taxon>Bacillati</taxon>
        <taxon>Cyanobacteriota</taxon>
        <taxon>Cyanophyceae</taxon>
        <taxon>Oculatellales</taxon>
        <taxon>Oculatellaceae</taxon>
        <taxon>Shackletoniella</taxon>
    </lineage>
</organism>
<evidence type="ECO:0000313" key="2">
    <source>
        <dbReference type="Proteomes" id="UP000249081"/>
    </source>
</evidence>
<sequence length="70" mass="7549">MDTLKILQASDQANWDYDDEADVLYLSVGEPRPAVGVDIGDGVVLRYDETTQEVVGLTVIGLRAKLAKAA</sequence>
<accession>A0A2W4Y4Z3</accession>
<evidence type="ECO:0008006" key="3">
    <source>
        <dbReference type="Google" id="ProtNLM"/>
    </source>
</evidence>
<protein>
    <recommendedName>
        <fullName evidence="3">DUF2283 domain-containing protein</fullName>
    </recommendedName>
</protein>
<gene>
    <name evidence="1" type="ORF">DCF17_08495</name>
</gene>
<dbReference type="EMBL" id="QBMN01000046">
    <property type="protein sequence ID" value="PZO42511.1"/>
    <property type="molecule type" value="Genomic_DNA"/>
</dbReference>
<dbReference type="AlphaFoldDB" id="A0A2W4Y4Z3"/>